<dbReference type="AlphaFoldDB" id="A0A2R6WX80"/>
<evidence type="ECO:0000313" key="2">
    <source>
        <dbReference type="EMBL" id="PTQ38458.1"/>
    </source>
</evidence>
<dbReference type="Gramene" id="Mp7g17240.1">
    <property type="protein sequence ID" value="Mp7g17240.1.cds1"/>
    <property type="gene ID" value="Mp7g17240"/>
</dbReference>
<evidence type="ECO:0000256" key="1">
    <source>
        <dbReference type="SAM" id="MobiDB-lite"/>
    </source>
</evidence>
<dbReference type="Proteomes" id="UP000244005">
    <property type="component" value="Unassembled WGS sequence"/>
</dbReference>
<gene>
    <name evidence="2" type="ORF">MARPO_0051s0061</name>
</gene>
<proteinExistence type="predicted"/>
<dbReference type="EMBL" id="KZ772723">
    <property type="protein sequence ID" value="PTQ38458.1"/>
    <property type="molecule type" value="Genomic_DNA"/>
</dbReference>
<feature type="compositionally biased region" description="Basic and acidic residues" evidence="1">
    <location>
        <begin position="83"/>
        <end position="93"/>
    </location>
</feature>
<sequence>MASSCTAKLFTRASRQAWSAMAPGREKSGRAPMPRPRARAGRAEQAVKGENRERRGVGGSSRRRPRSGVPVGGGIAWRVQKGQQEEQRSKGGGDEGSTLLLGLYGEARRGEASRRVPPLVTLRECTERTQQRAGERANERCSWWWGGFWCDRTTGVPVELEDVRGSRLLPGGPGRGVSQPVFREGPDHYPICSPIAWSTLPLLSRWWWPASRSLARSLARHLQH</sequence>
<name>A0A2R6WX80_MARPO</name>
<feature type="compositionally biased region" description="Basic and acidic residues" evidence="1">
    <location>
        <begin position="41"/>
        <end position="56"/>
    </location>
</feature>
<evidence type="ECO:0000313" key="3">
    <source>
        <dbReference type="Proteomes" id="UP000244005"/>
    </source>
</evidence>
<accession>A0A2R6WX80</accession>
<protein>
    <submittedName>
        <fullName evidence="2">Uncharacterized protein</fullName>
    </submittedName>
</protein>
<reference evidence="3" key="1">
    <citation type="journal article" date="2017" name="Cell">
        <title>Insights into land plant evolution garnered from the Marchantia polymorpha genome.</title>
        <authorList>
            <person name="Bowman J.L."/>
            <person name="Kohchi T."/>
            <person name="Yamato K.T."/>
            <person name="Jenkins J."/>
            <person name="Shu S."/>
            <person name="Ishizaki K."/>
            <person name="Yamaoka S."/>
            <person name="Nishihama R."/>
            <person name="Nakamura Y."/>
            <person name="Berger F."/>
            <person name="Adam C."/>
            <person name="Aki S.S."/>
            <person name="Althoff F."/>
            <person name="Araki T."/>
            <person name="Arteaga-Vazquez M.A."/>
            <person name="Balasubrmanian S."/>
            <person name="Barry K."/>
            <person name="Bauer D."/>
            <person name="Boehm C.R."/>
            <person name="Briginshaw L."/>
            <person name="Caballero-Perez J."/>
            <person name="Catarino B."/>
            <person name="Chen F."/>
            <person name="Chiyoda S."/>
            <person name="Chovatia M."/>
            <person name="Davies K.M."/>
            <person name="Delmans M."/>
            <person name="Demura T."/>
            <person name="Dierschke T."/>
            <person name="Dolan L."/>
            <person name="Dorantes-Acosta A.E."/>
            <person name="Eklund D.M."/>
            <person name="Florent S.N."/>
            <person name="Flores-Sandoval E."/>
            <person name="Fujiyama A."/>
            <person name="Fukuzawa H."/>
            <person name="Galik B."/>
            <person name="Grimanelli D."/>
            <person name="Grimwood J."/>
            <person name="Grossniklaus U."/>
            <person name="Hamada T."/>
            <person name="Haseloff J."/>
            <person name="Hetherington A.J."/>
            <person name="Higo A."/>
            <person name="Hirakawa Y."/>
            <person name="Hundley H.N."/>
            <person name="Ikeda Y."/>
            <person name="Inoue K."/>
            <person name="Inoue S.I."/>
            <person name="Ishida S."/>
            <person name="Jia Q."/>
            <person name="Kakita M."/>
            <person name="Kanazawa T."/>
            <person name="Kawai Y."/>
            <person name="Kawashima T."/>
            <person name="Kennedy M."/>
            <person name="Kinose K."/>
            <person name="Kinoshita T."/>
            <person name="Kohara Y."/>
            <person name="Koide E."/>
            <person name="Komatsu K."/>
            <person name="Kopischke S."/>
            <person name="Kubo M."/>
            <person name="Kyozuka J."/>
            <person name="Lagercrantz U."/>
            <person name="Lin S.S."/>
            <person name="Lindquist E."/>
            <person name="Lipzen A.M."/>
            <person name="Lu C.W."/>
            <person name="De Luna E."/>
            <person name="Martienssen R.A."/>
            <person name="Minamino N."/>
            <person name="Mizutani M."/>
            <person name="Mizutani M."/>
            <person name="Mochizuki N."/>
            <person name="Monte I."/>
            <person name="Mosher R."/>
            <person name="Nagasaki H."/>
            <person name="Nakagami H."/>
            <person name="Naramoto S."/>
            <person name="Nishitani K."/>
            <person name="Ohtani M."/>
            <person name="Okamoto T."/>
            <person name="Okumura M."/>
            <person name="Phillips J."/>
            <person name="Pollak B."/>
            <person name="Reinders A."/>
            <person name="Rovekamp M."/>
            <person name="Sano R."/>
            <person name="Sawa S."/>
            <person name="Schmid M.W."/>
            <person name="Shirakawa M."/>
            <person name="Solano R."/>
            <person name="Spunde A."/>
            <person name="Suetsugu N."/>
            <person name="Sugano S."/>
            <person name="Sugiyama A."/>
            <person name="Sun R."/>
            <person name="Suzuki Y."/>
            <person name="Takenaka M."/>
            <person name="Takezawa D."/>
            <person name="Tomogane H."/>
            <person name="Tsuzuki M."/>
            <person name="Ueda T."/>
            <person name="Umeda M."/>
            <person name="Ward J.M."/>
            <person name="Watanabe Y."/>
            <person name="Yazaki K."/>
            <person name="Yokoyama R."/>
            <person name="Yoshitake Y."/>
            <person name="Yotsui I."/>
            <person name="Zachgo S."/>
            <person name="Schmutz J."/>
        </authorList>
    </citation>
    <scope>NUCLEOTIDE SEQUENCE [LARGE SCALE GENOMIC DNA]</scope>
    <source>
        <strain evidence="3">Tak-1</strain>
    </source>
</reference>
<organism evidence="2 3">
    <name type="scientific">Marchantia polymorpha</name>
    <name type="common">Common liverwort</name>
    <name type="synonym">Marchantia aquatica</name>
    <dbReference type="NCBI Taxonomy" id="3197"/>
    <lineage>
        <taxon>Eukaryota</taxon>
        <taxon>Viridiplantae</taxon>
        <taxon>Streptophyta</taxon>
        <taxon>Embryophyta</taxon>
        <taxon>Marchantiophyta</taxon>
        <taxon>Marchantiopsida</taxon>
        <taxon>Marchantiidae</taxon>
        <taxon>Marchantiales</taxon>
        <taxon>Marchantiaceae</taxon>
        <taxon>Marchantia</taxon>
    </lineage>
</organism>
<keyword evidence="3" id="KW-1185">Reference proteome</keyword>
<feature type="region of interest" description="Disordered" evidence="1">
    <location>
        <begin position="1"/>
        <end position="98"/>
    </location>
</feature>